<dbReference type="SMART" id="SM00355">
    <property type="entry name" value="ZnF_C2H2"/>
    <property type="match status" value="7"/>
</dbReference>
<dbReference type="Pfam" id="PF13894">
    <property type="entry name" value="zf-C2H2_4"/>
    <property type="match status" value="1"/>
</dbReference>
<feature type="domain" description="C2H2-type" evidence="6">
    <location>
        <begin position="257"/>
        <end position="284"/>
    </location>
</feature>
<dbReference type="GO" id="GO:0000981">
    <property type="term" value="F:DNA-binding transcription factor activity, RNA polymerase II-specific"/>
    <property type="evidence" value="ECO:0007669"/>
    <property type="project" value="TreeGrafter"/>
</dbReference>
<evidence type="ECO:0000256" key="1">
    <source>
        <dbReference type="ARBA" id="ARBA00022723"/>
    </source>
</evidence>
<feature type="domain" description="C2H2-type" evidence="6">
    <location>
        <begin position="285"/>
        <end position="313"/>
    </location>
</feature>
<evidence type="ECO:0000256" key="3">
    <source>
        <dbReference type="ARBA" id="ARBA00022771"/>
    </source>
</evidence>
<dbReference type="InterPro" id="IPR036236">
    <property type="entry name" value="Znf_C2H2_sf"/>
</dbReference>
<feature type="domain" description="C2H2-type" evidence="6">
    <location>
        <begin position="76"/>
        <end position="103"/>
    </location>
</feature>
<evidence type="ECO:0000256" key="4">
    <source>
        <dbReference type="ARBA" id="ARBA00022833"/>
    </source>
</evidence>
<reference evidence="8" key="1">
    <citation type="submission" date="2024-02" db="UniProtKB">
        <authorList>
            <consortium name="WormBaseParasite"/>
        </authorList>
    </citation>
    <scope>IDENTIFICATION</scope>
</reference>
<dbReference type="Pfam" id="PF00096">
    <property type="entry name" value="zf-C2H2"/>
    <property type="match status" value="2"/>
</dbReference>
<keyword evidence="1" id="KW-0479">Metal-binding</keyword>
<sequence length="459" mass="53134">MGDVPVEFITDWVEPNFEEIVNPSQLAYADCATFDEEQPQTSYVFIDPETIDTNAYFEEHISSQPSTSHRKPATIVECEFCGIILKHPSKIQAHLRTHTGEKPFECEMCGQRFTQRTPWRNHVRTHYGDTPFTCSCGRSFASRSLKNAHELSHQGIRRKGPPQPHLKPRKKLIYVNEDSDAECLMDDNGEAFMIDRLDKRLMPQIFAEVMTPETTNINDAKTLRIESVINDVVNSVTFVPQTAKKVNQVARRCVTETKCEICGLQLRYPSKIQAHMRTHLGVKPYPCEKCDQRFTTPHSLKIHERRKHTNERPYLCTWECGLSFVSIADRNEHEKTVHVGVKRHKCVVIDCLRGFTRKKYLVEHIQRDHPMVQLNKIAMHPDEELVYIEALDGEFEEIVEEQCYDVPEYPHDDRIIYANGFSDGPPTLQPEIIFSNSSKHAQQLDQRPILLLDRRPINR</sequence>
<dbReference type="PANTHER" id="PTHR24409">
    <property type="entry name" value="ZINC FINGER PROTEIN 142"/>
    <property type="match status" value="1"/>
</dbReference>
<name>A0AAF3F200_9BILA</name>
<protein>
    <submittedName>
        <fullName evidence="8">C2H2-type domain-containing protein</fullName>
    </submittedName>
</protein>
<evidence type="ECO:0000259" key="6">
    <source>
        <dbReference type="PROSITE" id="PS50157"/>
    </source>
</evidence>
<evidence type="ECO:0000256" key="2">
    <source>
        <dbReference type="ARBA" id="ARBA00022737"/>
    </source>
</evidence>
<feature type="domain" description="C2H2-type" evidence="6">
    <location>
        <begin position="314"/>
        <end position="343"/>
    </location>
</feature>
<dbReference type="Gene3D" id="3.30.160.60">
    <property type="entry name" value="Classic Zinc Finger"/>
    <property type="match status" value="5"/>
</dbReference>
<dbReference type="PROSITE" id="PS50157">
    <property type="entry name" value="ZINC_FINGER_C2H2_2"/>
    <property type="match status" value="5"/>
</dbReference>
<dbReference type="PANTHER" id="PTHR24409:SF295">
    <property type="entry name" value="AZ2-RELATED"/>
    <property type="match status" value="1"/>
</dbReference>
<dbReference type="PROSITE" id="PS00028">
    <property type="entry name" value="ZINC_FINGER_C2H2_1"/>
    <property type="match status" value="6"/>
</dbReference>
<dbReference type="WBParaSite" id="MBELARI_LOCUS20469">
    <property type="protein sequence ID" value="MBELARI_LOCUS20469"/>
    <property type="gene ID" value="MBELARI_LOCUS20469"/>
</dbReference>
<keyword evidence="2" id="KW-0677">Repeat</keyword>
<dbReference type="GO" id="GO:0005634">
    <property type="term" value="C:nucleus"/>
    <property type="evidence" value="ECO:0007669"/>
    <property type="project" value="TreeGrafter"/>
</dbReference>
<dbReference type="GO" id="GO:0008270">
    <property type="term" value="F:zinc ion binding"/>
    <property type="evidence" value="ECO:0007669"/>
    <property type="project" value="UniProtKB-KW"/>
</dbReference>
<dbReference type="FunFam" id="3.30.160.60:FF:002343">
    <property type="entry name" value="Zinc finger protein 33A"/>
    <property type="match status" value="1"/>
</dbReference>
<organism evidence="7 8">
    <name type="scientific">Mesorhabditis belari</name>
    <dbReference type="NCBI Taxonomy" id="2138241"/>
    <lineage>
        <taxon>Eukaryota</taxon>
        <taxon>Metazoa</taxon>
        <taxon>Ecdysozoa</taxon>
        <taxon>Nematoda</taxon>
        <taxon>Chromadorea</taxon>
        <taxon>Rhabditida</taxon>
        <taxon>Rhabditina</taxon>
        <taxon>Rhabditomorpha</taxon>
        <taxon>Rhabditoidea</taxon>
        <taxon>Rhabditidae</taxon>
        <taxon>Mesorhabditinae</taxon>
        <taxon>Mesorhabditis</taxon>
    </lineage>
</organism>
<proteinExistence type="predicted"/>
<evidence type="ECO:0000313" key="8">
    <source>
        <dbReference type="WBParaSite" id="MBELARI_LOCUS20469"/>
    </source>
</evidence>
<dbReference type="AlphaFoldDB" id="A0AAF3F200"/>
<evidence type="ECO:0000313" key="7">
    <source>
        <dbReference type="Proteomes" id="UP000887575"/>
    </source>
</evidence>
<dbReference type="FunFam" id="3.30.160.60:FF:000065">
    <property type="entry name" value="B-cell CLL/lymphoma 6, member B"/>
    <property type="match status" value="1"/>
</dbReference>
<accession>A0AAF3F200</accession>
<keyword evidence="3 5" id="KW-0863">Zinc-finger</keyword>
<dbReference type="InterPro" id="IPR013087">
    <property type="entry name" value="Znf_C2H2_type"/>
</dbReference>
<evidence type="ECO:0000256" key="5">
    <source>
        <dbReference type="PROSITE-ProRule" id="PRU00042"/>
    </source>
</evidence>
<feature type="domain" description="C2H2-type" evidence="6">
    <location>
        <begin position="104"/>
        <end position="131"/>
    </location>
</feature>
<dbReference type="SUPFAM" id="SSF57667">
    <property type="entry name" value="beta-beta-alpha zinc fingers"/>
    <property type="match status" value="4"/>
</dbReference>
<keyword evidence="7" id="KW-1185">Reference proteome</keyword>
<dbReference type="GO" id="GO:0000977">
    <property type="term" value="F:RNA polymerase II transcription regulatory region sequence-specific DNA binding"/>
    <property type="evidence" value="ECO:0007669"/>
    <property type="project" value="TreeGrafter"/>
</dbReference>
<dbReference type="Proteomes" id="UP000887575">
    <property type="component" value="Unassembled WGS sequence"/>
</dbReference>
<keyword evidence="4" id="KW-0862">Zinc</keyword>